<gene>
    <name evidence="4" type="ORF">PPERSA_05036</name>
</gene>
<dbReference type="GO" id="GO:0004672">
    <property type="term" value="F:protein kinase activity"/>
    <property type="evidence" value="ECO:0007669"/>
    <property type="project" value="InterPro"/>
</dbReference>
<feature type="compositionally biased region" description="Polar residues" evidence="2">
    <location>
        <begin position="267"/>
        <end position="281"/>
    </location>
</feature>
<evidence type="ECO:0000259" key="3">
    <source>
        <dbReference type="PROSITE" id="PS50011"/>
    </source>
</evidence>
<dbReference type="SUPFAM" id="SSF56112">
    <property type="entry name" value="Protein kinase-like (PK-like)"/>
    <property type="match status" value="1"/>
</dbReference>
<sequence>MAPEYQLNSEINQQQTEIDKSDVWSLGIILFYFLFRKYPWSNSDNQKKQNKPPNLFDLNKQAEKERQEKQLLEKKLLDMDDMFQDMDICSSQPMSPTNNLDGSQIFDFDLNFNDSGNFQESFSFDESLSQNNNNSCKNKNDVTKKIVQKQYNFPEQLPEIKESSAQKSEENSNSCLENNNNIQQFHFSTKNQNLNNSKPGYFFNLKQSKEENNCNQNLQKSNVKQYQKICPNDTYIASHMSNTYNQSRVLDKAFILNNSNSDEKITNFKTNSNESQSTRNGESLKDTNILKQLDNSNNGQIQDFNEIFFSQSLGKRCSSKYNSFSSEPYKIENNNFINNNNNNQINKNNKFQNKNLSNNNFSKSQNHKNELSKVQSLAFL</sequence>
<dbReference type="PROSITE" id="PS50011">
    <property type="entry name" value="PROTEIN_KINASE_DOM"/>
    <property type="match status" value="1"/>
</dbReference>
<evidence type="ECO:0000313" key="5">
    <source>
        <dbReference type="Proteomes" id="UP000054937"/>
    </source>
</evidence>
<evidence type="ECO:0000313" key="4">
    <source>
        <dbReference type="EMBL" id="KRX06423.1"/>
    </source>
</evidence>
<dbReference type="Proteomes" id="UP000054937">
    <property type="component" value="Unassembled WGS sequence"/>
</dbReference>
<feature type="region of interest" description="Disordered" evidence="2">
    <location>
        <begin position="153"/>
        <end position="176"/>
    </location>
</feature>
<feature type="domain" description="Protein kinase" evidence="3">
    <location>
        <begin position="1"/>
        <end position="95"/>
    </location>
</feature>
<dbReference type="EMBL" id="LDAU01000096">
    <property type="protein sequence ID" value="KRX06423.1"/>
    <property type="molecule type" value="Genomic_DNA"/>
</dbReference>
<dbReference type="InParanoid" id="A0A0V0QVZ7"/>
<keyword evidence="4" id="KW-0418">Kinase</keyword>
<organism evidence="4 5">
    <name type="scientific">Pseudocohnilembus persalinus</name>
    <name type="common">Ciliate</name>
    <dbReference type="NCBI Taxonomy" id="266149"/>
    <lineage>
        <taxon>Eukaryota</taxon>
        <taxon>Sar</taxon>
        <taxon>Alveolata</taxon>
        <taxon>Ciliophora</taxon>
        <taxon>Intramacronucleata</taxon>
        <taxon>Oligohymenophorea</taxon>
        <taxon>Scuticociliatia</taxon>
        <taxon>Philasterida</taxon>
        <taxon>Pseudocohnilembidae</taxon>
        <taxon>Pseudocohnilembus</taxon>
    </lineage>
</organism>
<protein>
    <submittedName>
        <fullName evidence="4">Protein kinase-like domain</fullName>
    </submittedName>
</protein>
<evidence type="ECO:0000256" key="1">
    <source>
        <dbReference type="SAM" id="Coils"/>
    </source>
</evidence>
<feature type="region of interest" description="Disordered" evidence="2">
    <location>
        <begin position="266"/>
        <end position="287"/>
    </location>
</feature>
<name>A0A0V0QVZ7_PSEPJ</name>
<feature type="coiled-coil region" evidence="1">
    <location>
        <begin position="55"/>
        <end position="82"/>
    </location>
</feature>
<dbReference type="InterPro" id="IPR011009">
    <property type="entry name" value="Kinase-like_dom_sf"/>
</dbReference>
<keyword evidence="5" id="KW-1185">Reference proteome</keyword>
<dbReference type="InterPro" id="IPR000719">
    <property type="entry name" value="Prot_kinase_dom"/>
</dbReference>
<accession>A0A0V0QVZ7</accession>
<dbReference type="AlphaFoldDB" id="A0A0V0QVZ7"/>
<dbReference type="Gene3D" id="1.10.510.10">
    <property type="entry name" value="Transferase(Phosphotransferase) domain 1"/>
    <property type="match status" value="1"/>
</dbReference>
<evidence type="ECO:0000256" key="2">
    <source>
        <dbReference type="SAM" id="MobiDB-lite"/>
    </source>
</evidence>
<keyword evidence="4" id="KW-0808">Transferase</keyword>
<feature type="compositionally biased region" description="Basic and acidic residues" evidence="2">
    <location>
        <begin position="158"/>
        <end position="170"/>
    </location>
</feature>
<dbReference type="GO" id="GO:0005524">
    <property type="term" value="F:ATP binding"/>
    <property type="evidence" value="ECO:0007669"/>
    <property type="project" value="InterPro"/>
</dbReference>
<proteinExistence type="predicted"/>
<comment type="caution">
    <text evidence="4">The sequence shown here is derived from an EMBL/GenBank/DDBJ whole genome shotgun (WGS) entry which is preliminary data.</text>
</comment>
<keyword evidence="1" id="KW-0175">Coiled coil</keyword>
<reference evidence="4 5" key="1">
    <citation type="journal article" date="2015" name="Sci. Rep.">
        <title>Genome of the facultative scuticociliatosis pathogen Pseudocohnilembus persalinus provides insight into its virulence through horizontal gene transfer.</title>
        <authorList>
            <person name="Xiong J."/>
            <person name="Wang G."/>
            <person name="Cheng J."/>
            <person name="Tian M."/>
            <person name="Pan X."/>
            <person name="Warren A."/>
            <person name="Jiang C."/>
            <person name="Yuan D."/>
            <person name="Miao W."/>
        </authorList>
    </citation>
    <scope>NUCLEOTIDE SEQUENCE [LARGE SCALE GENOMIC DNA]</scope>
    <source>
        <strain evidence="4">36N120E</strain>
    </source>
</reference>